<evidence type="ECO:0000256" key="3">
    <source>
        <dbReference type="ARBA" id="ARBA00022448"/>
    </source>
</evidence>
<dbReference type="Gene3D" id="3.40.190.170">
    <property type="entry name" value="Bacterial extracellular solute-binding protein, family 7"/>
    <property type="match status" value="1"/>
</dbReference>
<dbReference type="NCBIfam" id="NF037995">
    <property type="entry name" value="TRAP_S1"/>
    <property type="match status" value="1"/>
</dbReference>
<gene>
    <name evidence="7" type="primary">dctP_1</name>
    <name evidence="7" type="ORF">PRI8871_00531</name>
</gene>
<organism evidence="7 8">
    <name type="scientific">Pseudoprimorskyibacter insulae</name>
    <dbReference type="NCBI Taxonomy" id="1695997"/>
    <lineage>
        <taxon>Bacteria</taxon>
        <taxon>Pseudomonadati</taxon>
        <taxon>Pseudomonadota</taxon>
        <taxon>Alphaproteobacteria</taxon>
        <taxon>Rhodobacterales</taxon>
        <taxon>Paracoccaceae</taxon>
        <taxon>Pseudoprimorskyibacter</taxon>
    </lineage>
</organism>
<keyword evidence="5" id="KW-0574">Periplasm</keyword>
<comment type="subcellular location">
    <subcellularLocation>
        <location evidence="1">Periplasm</location>
    </subcellularLocation>
</comment>
<protein>
    <submittedName>
        <fullName evidence="7">C4-dicarboxylate-binding periplasmic protein DctP</fullName>
    </submittedName>
</protein>
<name>A0A2R8API5_9RHOB</name>
<dbReference type="Proteomes" id="UP000244904">
    <property type="component" value="Unassembled WGS sequence"/>
</dbReference>
<feature type="signal peptide" evidence="6">
    <location>
        <begin position="1"/>
        <end position="25"/>
    </location>
</feature>
<dbReference type="PANTHER" id="PTHR33376">
    <property type="match status" value="1"/>
</dbReference>
<feature type="chain" id="PRO_5015351691" evidence="6">
    <location>
        <begin position="26"/>
        <end position="335"/>
    </location>
</feature>
<evidence type="ECO:0000313" key="8">
    <source>
        <dbReference type="Proteomes" id="UP000244904"/>
    </source>
</evidence>
<evidence type="ECO:0000313" key="7">
    <source>
        <dbReference type="EMBL" id="SPF77943.1"/>
    </source>
</evidence>
<sequence length="335" mass="36186">MKLFTRAAAIGAVVGSLLAAAPAFAADKLVITMDTPPSHLRTRMINEFANRLGERSNGSLTFQIFDSNQLFSSRDAMKAVARGDAGMAILVTPYLSRVVADYNVFDLPMLNGMSDEARAAMLDNGLGDALSTQFENKMGVVVPGKYWSMGKVFLFSTEKPMKSFADLKNMQIRIPGGAALVMRLDAIGASAVSMPGSDVPLALQQGVVDATMGGPDYIYGNKMWDAGVQHGFWDGGIIGFLTPMVNKGYWDSLTEDEQALFRSTWDEITMEQRQKVLEEEASNIAKLAEHGIVTENATAEDIAQANEAMLAIQDAMIEKLEISAEIVQLAADAAK</sequence>
<dbReference type="PANTHER" id="PTHR33376:SF7">
    <property type="entry name" value="C4-DICARBOXYLATE-BINDING PROTEIN DCTB"/>
    <property type="match status" value="1"/>
</dbReference>
<dbReference type="InterPro" id="IPR018389">
    <property type="entry name" value="DctP_fam"/>
</dbReference>
<dbReference type="SUPFAM" id="SSF53850">
    <property type="entry name" value="Periplasmic binding protein-like II"/>
    <property type="match status" value="1"/>
</dbReference>
<dbReference type="AlphaFoldDB" id="A0A2R8API5"/>
<evidence type="ECO:0000256" key="2">
    <source>
        <dbReference type="ARBA" id="ARBA00009023"/>
    </source>
</evidence>
<keyword evidence="3" id="KW-0813">Transport</keyword>
<evidence type="ECO:0000256" key="4">
    <source>
        <dbReference type="ARBA" id="ARBA00022729"/>
    </source>
</evidence>
<dbReference type="Pfam" id="PF03480">
    <property type="entry name" value="DctP"/>
    <property type="match status" value="1"/>
</dbReference>
<keyword evidence="8" id="KW-1185">Reference proteome</keyword>
<dbReference type="RefSeq" id="WP_181389350.1">
    <property type="nucleotide sequence ID" value="NZ_OMOJ01000001.1"/>
</dbReference>
<dbReference type="EMBL" id="OMOJ01000001">
    <property type="protein sequence ID" value="SPF77943.1"/>
    <property type="molecule type" value="Genomic_DNA"/>
</dbReference>
<reference evidence="8" key="1">
    <citation type="submission" date="2018-03" db="EMBL/GenBank/DDBJ databases">
        <authorList>
            <person name="Rodrigo-Torres L."/>
            <person name="Arahal R. D."/>
            <person name="Lucena T."/>
        </authorList>
    </citation>
    <scope>NUCLEOTIDE SEQUENCE [LARGE SCALE GENOMIC DNA]</scope>
    <source>
        <strain evidence="8">CECT 8871</strain>
    </source>
</reference>
<evidence type="ECO:0000256" key="5">
    <source>
        <dbReference type="ARBA" id="ARBA00022764"/>
    </source>
</evidence>
<comment type="similarity">
    <text evidence="2">Belongs to the bacterial solute-binding protein 7 family.</text>
</comment>
<dbReference type="InterPro" id="IPR038404">
    <property type="entry name" value="TRAP_DctP_sf"/>
</dbReference>
<dbReference type="GO" id="GO:0042597">
    <property type="term" value="C:periplasmic space"/>
    <property type="evidence" value="ECO:0007669"/>
    <property type="project" value="UniProtKB-SubCell"/>
</dbReference>
<proteinExistence type="inferred from homology"/>
<evidence type="ECO:0000256" key="1">
    <source>
        <dbReference type="ARBA" id="ARBA00004418"/>
    </source>
</evidence>
<accession>A0A2R8API5</accession>
<keyword evidence="4 6" id="KW-0732">Signal</keyword>
<dbReference type="GO" id="GO:0055085">
    <property type="term" value="P:transmembrane transport"/>
    <property type="evidence" value="ECO:0007669"/>
    <property type="project" value="InterPro"/>
</dbReference>
<evidence type="ECO:0000256" key="6">
    <source>
        <dbReference type="SAM" id="SignalP"/>
    </source>
</evidence>